<dbReference type="RefSeq" id="WP_152173420.1">
    <property type="nucleotide sequence ID" value="NZ_CP045096.1"/>
</dbReference>
<feature type="region of interest" description="Disordered" evidence="1">
    <location>
        <begin position="38"/>
        <end position="88"/>
    </location>
</feature>
<dbReference type="EMBL" id="CP045096">
    <property type="protein sequence ID" value="QFR02100.1"/>
    <property type="molecule type" value="Genomic_DNA"/>
</dbReference>
<name>A0A5P8KHT9_9ACTN</name>
<sequence>METFVTVIMIIAVIALGALLIHRLNAQHNDRITAFHYGRSGMPVVGPPPDPSERRGPPRHPRKPQHPAESTAMTESAERPEELGRTLR</sequence>
<protein>
    <submittedName>
        <fullName evidence="2">Uncharacterized protein</fullName>
    </submittedName>
</protein>
<organism evidence="2 3">
    <name type="scientific">Streptomyces phaeolivaceus</name>
    <dbReference type="NCBI Taxonomy" id="2653200"/>
    <lineage>
        <taxon>Bacteria</taxon>
        <taxon>Bacillati</taxon>
        <taxon>Actinomycetota</taxon>
        <taxon>Actinomycetes</taxon>
        <taxon>Kitasatosporales</taxon>
        <taxon>Streptomycetaceae</taxon>
        <taxon>Streptomyces</taxon>
    </lineage>
</organism>
<dbReference type="AlphaFoldDB" id="A0A5P8KHT9"/>
<dbReference type="KEGG" id="sphv:F9278_44765"/>
<accession>A0A5P8KHT9</accession>
<feature type="compositionally biased region" description="Basic and acidic residues" evidence="1">
    <location>
        <begin position="76"/>
        <end position="88"/>
    </location>
</feature>
<evidence type="ECO:0000313" key="2">
    <source>
        <dbReference type="EMBL" id="QFR02100.1"/>
    </source>
</evidence>
<dbReference type="Proteomes" id="UP000327294">
    <property type="component" value="Chromosome"/>
</dbReference>
<evidence type="ECO:0000313" key="3">
    <source>
        <dbReference type="Proteomes" id="UP000327294"/>
    </source>
</evidence>
<reference evidence="2 3" key="1">
    <citation type="submission" date="2019-10" db="EMBL/GenBank/DDBJ databases">
        <title>Streptomyces sp. strain GY16 isolated from leaves of Broussonetia papyrifera.</title>
        <authorList>
            <person name="Mo P."/>
        </authorList>
    </citation>
    <scope>NUCLEOTIDE SEQUENCE [LARGE SCALE GENOMIC DNA]</scope>
    <source>
        <strain evidence="2 3">GY16</strain>
    </source>
</reference>
<gene>
    <name evidence="2" type="ORF">F9278_44765</name>
</gene>
<keyword evidence="3" id="KW-1185">Reference proteome</keyword>
<evidence type="ECO:0000256" key="1">
    <source>
        <dbReference type="SAM" id="MobiDB-lite"/>
    </source>
</evidence>
<proteinExistence type="predicted"/>